<dbReference type="PANTHER" id="PTHR33337:SF30">
    <property type="entry name" value="DUF636 DOMAIN PROTEIN (AFU_ORTHOLOGUE AFUA_1G03180)"/>
    <property type="match status" value="1"/>
</dbReference>
<organism evidence="6 7">
    <name type="scientific">Pseudovirgaria hyperparasitica</name>
    <dbReference type="NCBI Taxonomy" id="470096"/>
    <lineage>
        <taxon>Eukaryota</taxon>
        <taxon>Fungi</taxon>
        <taxon>Dikarya</taxon>
        <taxon>Ascomycota</taxon>
        <taxon>Pezizomycotina</taxon>
        <taxon>Dothideomycetes</taxon>
        <taxon>Dothideomycetes incertae sedis</taxon>
        <taxon>Acrospermales</taxon>
        <taxon>Acrospermaceae</taxon>
        <taxon>Pseudovirgaria</taxon>
    </lineage>
</organism>
<dbReference type="OrthoDB" id="406544at2759"/>
<evidence type="ECO:0000256" key="3">
    <source>
        <dbReference type="ARBA" id="ARBA00022833"/>
    </source>
</evidence>
<keyword evidence="2" id="KW-0479">Metal-binding</keyword>
<protein>
    <recommendedName>
        <fullName evidence="5">CENP-V/GFA domain-containing protein</fullName>
    </recommendedName>
</protein>
<dbReference type="InterPro" id="IPR011057">
    <property type="entry name" value="Mss4-like_sf"/>
</dbReference>
<dbReference type="SUPFAM" id="SSF51316">
    <property type="entry name" value="Mss4-like"/>
    <property type="match status" value="1"/>
</dbReference>
<dbReference type="Gene3D" id="3.90.1590.10">
    <property type="entry name" value="glutathione-dependent formaldehyde- activating enzyme (gfa)"/>
    <property type="match status" value="1"/>
</dbReference>
<accession>A0A6A6W6M3</accession>
<sequence length="104" mass="11178">MSGSTYSTNIIVPGEGFKLISGTPKTKTVTADSGASPKNYLCGDCGTTLWRETATFGDAKVLKIGTLDDPNGLNNYKPAVELYTKHRVEWLPPIEGAEQKEGMP</sequence>
<keyword evidence="7" id="KW-1185">Reference proteome</keyword>
<gene>
    <name evidence="6" type="ORF">EJ05DRAFT_475824</name>
</gene>
<evidence type="ECO:0000256" key="1">
    <source>
        <dbReference type="ARBA" id="ARBA00005495"/>
    </source>
</evidence>
<dbReference type="Proteomes" id="UP000799437">
    <property type="component" value="Unassembled WGS sequence"/>
</dbReference>
<dbReference type="GeneID" id="54484952"/>
<dbReference type="AlphaFoldDB" id="A0A6A6W6M3"/>
<dbReference type="GO" id="GO:0046872">
    <property type="term" value="F:metal ion binding"/>
    <property type="evidence" value="ECO:0007669"/>
    <property type="project" value="UniProtKB-KW"/>
</dbReference>
<name>A0A6A6W6M3_9PEZI</name>
<dbReference type="PANTHER" id="PTHR33337">
    <property type="entry name" value="GFA DOMAIN-CONTAINING PROTEIN"/>
    <property type="match status" value="1"/>
</dbReference>
<dbReference type="InterPro" id="IPR006913">
    <property type="entry name" value="CENP-V/GFA"/>
</dbReference>
<evidence type="ECO:0000313" key="6">
    <source>
        <dbReference type="EMBL" id="KAF2758522.1"/>
    </source>
</evidence>
<evidence type="ECO:0000259" key="5">
    <source>
        <dbReference type="Pfam" id="PF04828"/>
    </source>
</evidence>
<feature type="domain" description="CENP-V/GFA" evidence="5">
    <location>
        <begin position="2"/>
        <end position="85"/>
    </location>
</feature>
<proteinExistence type="inferred from homology"/>
<evidence type="ECO:0000256" key="4">
    <source>
        <dbReference type="ARBA" id="ARBA00023239"/>
    </source>
</evidence>
<dbReference type="RefSeq" id="XP_033600973.1">
    <property type="nucleotide sequence ID" value="XM_033743898.1"/>
</dbReference>
<evidence type="ECO:0000256" key="2">
    <source>
        <dbReference type="ARBA" id="ARBA00022723"/>
    </source>
</evidence>
<evidence type="ECO:0000313" key="7">
    <source>
        <dbReference type="Proteomes" id="UP000799437"/>
    </source>
</evidence>
<keyword evidence="4" id="KW-0456">Lyase</keyword>
<comment type="similarity">
    <text evidence="1">Belongs to the Gfa family.</text>
</comment>
<dbReference type="EMBL" id="ML996571">
    <property type="protein sequence ID" value="KAF2758522.1"/>
    <property type="molecule type" value="Genomic_DNA"/>
</dbReference>
<keyword evidence="3" id="KW-0862">Zinc</keyword>
<reference evidence="6" key="1">
    <citation type="journal article" date="2020" name="Stud. Mycol.">
        <title>101 Dothideomycetes genomes: a test case for predicting lifestyles and emergence of pathogens.</title>
        <authorList>
            <person name="Haridas S."/>
            <person name="Albert R."/>
            <person name="Binder M."/>
            <person name="Bloem J."/>
            <person name="Labutti K."/>
            <person name="Salamov A."/>
            <person name="Andreopoulos B."/>
            <person name="Baker S."/>
            <person name="Barry K."/>
            <person name="Bills G."/>
            <person name="Bluhm B."/>
            <person name="Cannon C."/>
            <person name="Castanera R."/>
            <person name="Culley D."/>
            <person name="Daum C."/>
            <person name="Ezra D."/>
            <person name="Gonzalez J."/>
            <person name="Henrissat B."/>
            <person name="Kuo A."/>
            <person name="Liang C."/>
            <person name="Lipzen A."/>
            <person name="Lutzoni F."/>
            <person name="Magnuson J."/>
            <person name="Mondo S."/>
            <person name="Nolan M."/>
            <person name="Ohm R."/>
            <person name="Pangilinan J."/>
            <person name="Park H.-J."/>
            <person name="Ramirez L."/>
            <person name="Alfaro M."/>
            <person name="Sun H."/>
            <person name="Tritt A."/>
            <person name="Yoshinaga Y."/>
            <person name="Zwiers L.-H."/>
            <person name="Turgeon B."/>
            <person name="Goodwin S."/>
            <person name="Spatafora J."/>
            <person name="Crous P."/>
            <person name="Grigoriev I."/>
        </authorList>
    </citation>
    <scope>NUCLEOTIDE SEQUENCE</scope>
    <source>
        <strain evidence="6">CBS 121739</strain>
    </source>
</reference>
<dbReference type="Pfam" id="PF04828">
    <property type="entry name" value="GFA"/>
    <property type="match status" value="1"/>
</dbReference>
<dbReference type="GO" id="GO:0016846">
    <property type="term" value="F:carbon-sulfur lyase activity"/>
    <property type="evidence" value="ECO:0007669"/>
    <property type="project" value="InterPro"/>
</dbReference>